<keyword evidence="3" id="KW-1185">Reference proteome</keyword>
<proteinExistence type="predicted"/>
<gene>
    <name evidence="2" type="ORF">E4633_13280</name>
</gene>
<dbReference type="EMBL" id="SRSC01000003">
    <property type="protein sequence ID" value="TGU71309.1"/>
    <property type="molecule type" value="Genomic_DNA"/>
</dbReference>
<sequence length="90" mass="10194">MYKEKRNFARLALHAKANIHQGERTIEGEVENLSMKGVFVTAARRLELNDTVAVTIYHTLTPQVLCDLKAKVVRVTDHGMGLQFEKTLLD</sequence>
<dbReference type="GO" id="GO:0035438">
    <property type="term" value="F:cyclic-di-GMP binding"/>
    <property type="evidence" value="ECO:0007669"/>
    <property type="project" value="InterPro"/>
</dbReference>
<reference evidence="2 3" key="1">
    <citation type="submission" date="2019-04" db="EMBL/GenBank/DDBJ databases">
        <title>Geobacter oryzae sp. nov., ferric-reducing bacteria isolated from paddy soil.</title>
        <authorList>
            <person name="Xu Z."/>
            <person name="Masuda Y."/>
            <person name="Itoh H."/>
            <person name="Senoo K."/>
        </authorList>
    </citation>
    <scope>NUCLEOTIDE SEQUENCE [LARGE SCALE GENOMIC DNA]</scope>
    <source>
        <strain evidence="2 3">Red111</strain>
    </source>
</reference>
<evidence type="ECO:0000313" key="2">
    <source>
        <dbReference type="EMBL" id="TGU71309.1"/>
    </source>
</evidence>
<evidence type="ECO:0000313" key="3">
    <source>
        <dbReference type="Proteomes" id="UP000306416"/>
    </source>
</evidence>
<dbReference type="InterPro" id="IPR009875">
    <property type="entry name" value="PilZ_domain"/>
</dbReference>
<dbReference type="Pfam" id="PF07238">
    <property type="entry name" value="PilZ"/>
    <property type="match status" value="1"/>
</dbReference>
<feature type="domain" description="PilZ" evidence="1">
    <location>
        <begin position="4"/>
        <end position="85"/>
    </location>
</feature>
<accession>A0A4S1CD42</accession>
<dbReference type="SUPFAM" id="SSF141371">
    <property type="entry name" value="PilZ domain-like"/>
    <property type="match status" value="1"/>
</dbReference>
<comment type="caution">
    <text evidence="2">The sequence shown here is derived from an EMBL/GenBank/DDBJ whole genome shotgun (WGS) entry which is preliminary data.</text>
</comment>
<dbReference type="RefSeq" id="WP_135870788.1">
    <property type="nucleotide sequence ID" value="NZ_SRSC01000003.1"/>
</dbReference>
<name>A0A4S1CD42_9BACT</name>
<dbReference type="AlphaFoldDB" id="A0A4S1CD42"/>
<dbReference type="Proteomes" id="UP000306416">
    <property type="component" value="Unassembled WGS sequence"/>
</dbReference>
<dbReference type="Gene3D" id="2.40.10.220">
    <property type="entry name" value="predicted glycosyltransferase like domains"/>
    <property type="match status" value="1"/>
</dbReference>
<protein>
    <submittedName>
        <fullName evidence="2">PilZ domain-containing protein</fullName>
    </submittedName>
</protein>
<evidence type="ECO:0000259" key="1">
    <source>
        <dbReference type="Pfam" id="PF07238"/>
    </source>
</evidence>
<organism evidence="2 3">
    <name type="scientific">Geomonas terrae</name>
    <dbReference type="NCBI Taxonomy" id="2562681"/>
    <lineage>
        <taxon>Bacteria</taxon>
        <taxon>Pseudomonadati</taxon>
        <taxon>Thermodesulfobacteriota</taxon>
        <taxon>Desulfuromonadia</taxon>
        <taxon>Geobacterales</taxon>
        <taxon>Geobacteraceae</taxon>
        <taxon>Geomonas</taxon>
    </lineage>
</organism>